<keyword evidence="2" id="KW-0472">Membrane</keyword>
<evidence type="ECO:0000313" key="5">
    <source>
        <dbReference type="Proteomes" id="UP000075502"/>
    </source>
</evidence>
<evidence type="ECO:0000313" key="4">
    <source>
        <dbReference type="EMBL" id="KYG06514.1"/>
    </source>
</evidence>
<accession>A0A150TPA8</accession>
<evidence type="ECO:0000259" key="3">
    <source>
        <dbReference type="Pfam" id="PF08308"/>
    </source>
</evidence>
<name>A0A150TPA8_SORCE</name>
<feature type="region of interest" description="Disordered" evidence="1">
    <location>
        <begin position="12"/>
        <end position="45"/>
    </location>
</feature>
<proteinExistence type="predicted"/>
<dbReference type="AlphaFoldDB" id="A0A150TPA8"/>
<comment type="caution">
    <text evidence="4">The sequence shown here is derived from an EMBL/GenBank/DDBJ whole genome shotgun (WGS) entry which is preliminary data.</text>
</comment>
<protein>
    <recommendedName>
        <fullName evidence="3">PEGA domain-containing protein</fullName>
    </recommendedName>
</protein>
<dbReference type="Pfam" id="PF08308">
    <property type="entry name" value="PEGA"/>
    <property type="match status" value="1"/>
</dbReference>
<dbReference type="Proteomes" id="UP000075502">
    <property type="component" value="Unassembled WGS sequence"/>
</dbReference>
<feature type="compositionally biased region" description="Low complexity" evidence="1">
    <location>
        <begin position="15"/>
        <end position="40"/>
    </location>
</feature>
<feature type="transmembrane region" description="Helical" evidence="2">
    <location>
        <begin position="240"/>
        <end position="263"/>
    </location>
</feature>
<gene>
    <name evidence="4" type="ORF">BE21_34395</name>
</gene>
<sequence length="359" mass="37396">MCFVGLLTAASPSEAQPRGGASPRGAGQQGAAGQTAIQAPRAPSEAMSDKARKLYMEGVTASEKGRWADAYASFVAAWALQKHYTIAGGIGTCELMLQRYPDAAKHLAIYVREIEKDTTATPDERAAALKTYAQARAKVGAVRLRVNVEDAEVRVGQEVVGTVPLEDPVFLEPGAHTISVRRQGYEPASVAVELKAGEEIERSVELKSARPSEPAAGERPATAWRGGLGKGGDPPPNKTLLIAGGAVAGVGVIAGTVFTILYYGKADEAEDLRQQIRIGGAPGYCPDPRSTPLCADLNDTVDVQYVFANAAIGSFILGAAGVGTVIYALVDRPSAPDRRVQVAPLAGSGVAGLSLSGRF</sequence>
<feature type="region of interest" description="Disordered" evidence="1">
    <location>
        <begin position="205"/>
        <end position="232"/>
    </location>
</feature>
<evidence type="ECO:0000256" key="1">
    <source>
        <dbReference type="SAM" id="MobiDB-lite"/>
    </source>
</evidence>
<dbReference type="InterPro" id="IPR013229">
    <property type="entry name" value="PEGA"/>
</dbReference>
<keyword evidence="2" id="KW-0812">Transmembrane</keyword>
<keyword evidence="2" id="KW-1133">Transmembrane helix</keyword>
<feature type="transmembrane region" description="Helical" evidence="2">
    <location>
        <begin position="306"/>
        <end position="330"/>
    </location>
</feature>
<organism evidence="4 5">
    <name type="scientific">Sorangium cellulosum</name>
    <name type="common">Polyangium cellulosum</name>
    <dbReference type="NCBI Taxonomy" id="56"/>
    <lineage>
        <taxon>Bacteria</taxon>
        <taxon>Pseudomonadati</taxon>
        <taxon>Myxococcota</taxon>
        <taxon>Polyangia</taxon>
        <taxon>Polyangiales</taxon>
        <taxon>Polyangiaceae</taxon>
        <taxon>Sorangium</taxon>
    </lineage>
</organism>
<dbReference type="EMBL" id="JEME01001646">
    <property type="protein sequence ID" value="KYG06514.1"/>
    <property type="molecule type" value="Genomic_DNA"/>
</dbReference>
<evidence type="ECO:0000256" key="2">
    <source>
        <dbReference type="SAM" id="Phobius"/>
    </source>
</evidence>
<feature type="domain" description="PEGA" evidence="3">
    <location>
        <begin position="141"/>
        <end position="208"/>
    </location>
</feature>
<reference evidence="4 5" key="1">
    <citation type="submission" date="2014-02" db="EMBL/GenBank/DDBJ databases">
        <title>The small core and large imbalanced accessory genome model reveals a collaborative survival strategy of Sorangium cellulosum strains in nature.</title>
        <authorList>
            <person name="Han K."/>
            <person name="Peng R."/>
            <person name="Blom J."/>
            <person name="Li Y.-Z."/>
        </authorList>
    </citation>
    <scope>NUCLEOTIDE SEQUENCE [LARGE SCALE GENOMIC DNA]</scope>
    <source>
        <strain evidence="4 5">So0007-03</strain>
    </source>
</reference>